<feature type="compositionally biased region" description="Low complexity" evidence="1">
    <location>
        <begin position="345"/>
        <end position="355"/>
    </location>
</feature>
<name>A0A9N8DTT1_9STRA</name>
<protein>
    <submittedName>
        <fullName evidence="2">Uncharacterized protein</fullName>
    </submittedName>
</protein>
<feature type="compositionally biased region" description="Low complexity" evidence="1">
    <location>
        <begin position="502"/>
        <end position="536"/>
    </location>
</feature>
<evidence type="ECO:0000256" key="1">
    <source>
        <dbReference type="SAM" id="MobiDB-lite"/>
    </source>
</evidence>
<dbReference type="Proteomes" id="UP001153069">
    <property type="component" value="Unassembled WGS sequence"/>
</dbReference>
<dbReference type="EMBL" id="CAICTM010000364">
    <property type="protein sequence ID" value="CAB9508892.1"/>
    <property type="molecule type" value="Genomic_DNA"/>
</dbReference>
<sequence>MAPPFIPYYIDFNVKNQSKTIGVSKKKVTFKFGFANRQAVEQGLVGAHCRGSEHECVFTWSLNSGKRHVQMDGKDVHFSTSGQNGWTSDRTWQHVFSLKVPGYSGTFRCHLISQPAPQGSNVRPFDLRVGGVSIFKFNQIFQLGTQQMVVRKPGGSRSTYNGAGEEDEPMSPEERRMIAAARVESMREFREQQAKQASAPAGSAASSGAGPPPPGTVQTNGGNTGGGDLLMSFDTPSSAPPVPPPQQQGHMVSSLTLGSEFSSTNSFPSAGGPPPGQQPFGYQQPQNSYGQPPANYGQPPAPYGQPPAPYGQPPAPYGTPAAQPPAPYGSPAALAPQHSFGGGSATTAPTANTSAMTPYQGQAPASQFAMGNSLTTMSVNSFGTAPTQASSFAASVDPYAAPPADPFAAPSAAAPMSSFGQLPPQQQQQPPPQQYGGGGYPGQQQQQQPGQFQALQSPTGETQASFGTYGSTPSFARPPPAAAGQPQYPPAGGYGQAPPPADGYAAPPQYQQQQFQQQQQYQQPQYQQQQYQQPGF</sequence>
<feature type="compositionally biased region" description="Polar residues" evidence="1">
    <location>
        <begin position="457"/>
        <end position="474"/>
    </location>
</feature>
<feature type="region of interest" description="Disordered" evidence="1">
    <location>
        <begin position="152"/>
        <end position="173"/>
    </location>
</feature>
<feature type="region of interest" description="Disordered" evidence="1">
    <location>
        <begin position="185"/>
        <end position="359"/>
    </location>
</feature>
<evidence type="ECO:0000313" key="2">
    <source>
        <dbReference type="EMBL" id="CAB9508892.1"/>
    </source>
</evidence>
<evidence type="ECO:0000313" key="3">
    <source>
        <dbReference type="Proteomes" id="UP001153069"/>
    </source>
</evidence>
<gene>
    <name evidence="2" type="ORF">SEMRO_365_G127390.1</name>
</gene>
<comment type="caution">
    <text evidence="2">The sequence shown here is derived from an EMBL/GenBank/DDBJ whole genome shotgun (WGS) entry which is preliminary data.</text>
</comment>
<feature type="compositionally biased region" description="Polar residues" evidence="1">
    <location>
        <begin position="249"/>
        <end position="268"/>
    </location>
</feature>
<feature type="compositionally biased region" description="Low complexity" evidence="1">
    <location>
        <begin position="197"/>
        <end position="209"/>
    </location>
</feature>
<feature type="compositionally biased region" description="Low complexity" evidence="1">
    <location>
        <begin position="406"/>
        <end position="428"/>
    </location>
</feature>
<proteinExistence type="predicted"/>
<organism evidence="2 3">
    <name type="scientific">Seminavis robusta</name>
    <dbReference type="NCBI Taxonomy" id="568900"/>
    <lineage>
        <taxon>Eukaryota</taxon>
        <taxon>Sar</taxon>
        <taxon>Stramenopiles</taxon>
        <taxon>Ochrophyta</taxon>
        <taxon>Bacillariophyta</taxon>
        <taxon>Bacillariophyceae</taxon>
        <taxon>Bacillariophycidae</taxon>
        <taxon>Naviculales</taxon>
        <taxon>Naviculaceae</taxon>
        <taxon>Seminavis</taxon>
    </lineage>
</organism>
<feature type="region of interest" description="Disordered" evidence="1">
    <location>
        <begin position="396"/>
        <end position="536"/>
    </location>
</feature>
<feature type="compositionally biased region" description="Low complexity" evidence="1">
    <location>
        <begin position="442"/>
        <end position="456"/>
    </location>
</feature>
<dbReference type="AlphaFoldDB" id="A0A9N8DTT1"/>
<feature type="compositionally biased region" description="Pro residues" evidence="1">
    <location>
        <begin position="299"/>
        <end position="328"/>
    </location>
</feature>
<dbReference type="OrthoDB" id="45586at2759"/>
<accession>A0A9N8DTT1</accession>
<reference evidence="2" key="1">
    <citation type="submission" date="2020-06" db="EMBL/GenBank/DDBJ databases">
        <authorList>
            <consortium name="Plant Systems Biology data submission"/>
        </authorList>
    </citation>
    <scope>NUCLEOTIDE SEQUENCE</scope>
    <source>
        <strain evidence="2">D6</strain>
    </source>
</reference>
<keyword evidence="3" id="KW-1185">Reference proteome</keyword>